<dbReference type="InterPro" id="IPR002524">
    <property type="entry name" value="Cation_efflux"/>
</dbReference>
<dbReference type="Pfam" id="PF16916">
    <property type="entry name" value="ZT_dimer"/>
    <property type="match status" value="1"/>
</dbReference>
<reference evidence="10 11" key="1">
    <citation type="submission" date="2011-11" db="EMBL/GenBank/DDBJ databases">
        <title>Complete sequence of Spirochaeta sp. grapes.</title>
        <authorList>
            <consortium name="US DOE Joint Genome Institute"/>
            <person name="Lucas S."/>
            <person name="Han J."/>
            <person name="Lapidus A."/>
            <person name="Cheng J.-F."/>
            <person name="Goodwin L."/>
            <person name="Pitluck S."/>
            <person name="Peters L."/>
            <person name="Ovchinnikova G."/>
            <person name="Munk A.C."/>
            <person name="Detter J.C."/>
            <person name="Han C."/>
            <person name="Tapia R."/>
            <person name="Land M."/>
            <person name="Hauser L."/>
            <person name="Kyrpides N."/>
            <person name="Ivanova N."/>
            <person name="Pagani I."/>
            <person name="Ritalahtilisa K."/>
            <person name="Loeffler F."/>
            <person name="Woyke T."/>
        </authorList>
    </citation>
    <scope>NUCLEOTIDE SEQUENCE [LARGE SCALE GENOMIC DNA]</scope>
    <source>
        <strain evidence="11">ATCC BAA-1885 / DSM 22778 / Grapes</strain>
    </source>
</reference>
<feature type="transmembrane region" description="Helical" evidence="7">
    <location>
        <begin position="18"/>
        <end position="39"/>
    </location>
</feature>
<sequence>MEHQTDRKIAMRISRGNIFLNALLSVSKLIVGVVANSSAMVNDGINNASDVVSSIIVIIGLRAASKASDKNHQYGHERLECVASILLSGIVMAVGFGLGVDGIQKIFKGTYKNLPMPGILALIAAGASIIIKEIMFIYTRWGAKKLKSSALMASAWDSQSDVLATTGGLIGIAGSRFGFPIADSFAAIIIAGFILKVGIQIFMDGMNKMVDQACPQETVEAITGVVLDQKGVLSLDVLNTRQFSSRAYVDVEISADGKLSLVEAHAIAERVHHAIELNFPEVKHCMVHVNPFKKNYTSITADK</sequence>
<evidence type="ECO:0000256" key="6">
    <source>
        <dbReference type="ARBA" id="ARBA00023136"/>
    </source>
</evidence>
<dbReference type="Gene3D" id="1.20.1510.10">
    <property type="entry name" value="Cation efflux protein transmembrane domain"/>
    <property type="match status" value="1"/>
</dbReference>
<evidence type="ECO:0000256" key="1">
    <source>
        <dbReference type="ARBA" id="ARBA00004141"/>
    </source>
</evidence>
<protein>
    <submittedName>
        <fullName evidence="10">Cation diffusion facilitator family transporter</fullName>
    </submittedName>
</protein>
<proteinExistence type="inferred from homology"/>
<dbReference type="RefSeq" id="WP_014270668.1">
    <property type="nucleotide sequence ID" value="NC_016633.1"/>
</dbReference>
<dbReference type="AlphaFoldDB" id="G8QQX7"/>
<dbReference type="InterPro" id="IPR050291">
    <property type="entry name" value="CDF_Transporter"/>
</dbReference>
<dbReference type="OrthoDB" id="9806522at2"/>
<dbReference type="SUPFAM" id="SSF160240">
    <property type="entry name" value="Cation efflux protein cytoplasmic domain-like"/>
    <property type="match status" value="1"/>
</dbReference>
<feature type="transmembrane region" description="Helical" evidence="7">
    <location>
        <begin position="85"/>
        <end position="107"/>
    </location>
</feature>
<dbReference type="PANTHER" id="PTHR43840">
    <property type="entry name" value="MITOCHONDRIAL METAL TRANSPORTER 1-RELATED"/>
    <property type="match status" value="1"/>
</dbReference>
<comment type="subcellular location">
    <subcellularLocation>
        <location evidence="1">Membrane</location>
        <topology evidence="1">Multi-pass membrane protein</topology>
    </subcellularLocation>
</comment>
<dbReference type="FunFam" id="1.20.1510.10:FF:000006">
    <property type="entry name" value="Divalent cation efflux transporter"/>
    <property type="match status" value="1"/>
</dbReference>
<evidence type="ECO:0000313" key="10">
    <source>
        <dbReference type="EMBL" id="AEV29825.1"/>
    </source>
</evidence>
<dbReference type="HOGENOM" id="CLU_013430_3_6_12"/>
<organism evidence="10 11">
    <name type="scientific">Sphaerochaeta pleomorpha (strain ATCC BAA-1885 / DSM 22778 / Grapes)</name>
    <dbReference type="NCBI Taxonomy" id="158190"/>
    <lineage>
        <taxon>Bacteria</taxon>
        <taxon>Pseudomonadati</taxon>
        <taxon>Spirochaetota</taxon>
        <taxon>Spirochaetia</taxon>
        <taxon>Spirochaetales</taxon>
        <taxon>Sphaerochaetaceae</taxon>
        <taxon>Sphaerochaeta</taxon>
    </lineage>
</organism>
<feature type="transmembrane region" description="Helical" evidence="7">
    <location>
        <begin position="185"/>
        <end position="203"/>
    </location>
</feature>
<evidence type="ECO:0000313" key="11">
    <source>
        <dbReference type="Proteomes" id="UP000005632"/>
    </source>
</evidence>
<evidence type="ECO:0000256" key="4">
    <source>
        <dbReference type="ARBA" id="ARBA00022692"/>
    </source>
</evidence>
<feature type="domain" description="Cation efflux protein cytoplasmic" evidence="9">
    <location>
        <begin position="215"/>
        <end position="291"/>
    </location>
</feature>
<evidence type="ECO:0000256" key="5">
    <source>
        <dbReference type="ARBA" id="ARBA00022989"/>
    </source>
</evidence>
<dbReference type="GO" id="GO:0008324">
    <property type="term" value="F:monoatomic cation transmembrane transporter activity"/>
    <property type="evidence" value="ECO:0007669"/>
    <property type="project" value="InterPro"/>
</dbReference>
<accession>G8QQX7</accession>
<dbReference type="NCBIfam" id="TIGR01297">
    <property type="entry name" value="CDF"/>
    <property type="match status" value="1"/>
</dbReference>
<keyword evidence="4 7" id="KW-0812">Transmembrane</keyword>
<dbReference type="Gene3D" id="3.30.70.1350">
    <property type="entry name" value="Cation efflux protein, cytoplasmic domain"/>
    <property type="match status" value="1"/>
</dbReference>
<evidence type="ECO:0000256" key="2">
    <source>
        <dbReference type="ARBA" id="ARBA00008114"/>
    </source>
</evidence>
<gene>
    <name evidence="10" type="ordered locus">SpiGrapes_2038</name>
</gene>
<feature type="domain" description="Cation efflux protein transmembrane" evidence="8">
    <location>
        <begin position="18"/>
        <end position="206"/>
    </location>
</feature>
<dbReference type="Proteomes" id="UP000005632">
    <property type="component" value="Chromosome"/>
</dbReference>
<dbReference type="InterPro" id="IPR058533">
    <property type="entry name" value="Cation_efflux_TM"/>
</dbReference>
<keyword evidence="6 7" id="KW-0472">Membrane</keyword>
<keyword evidence="11" id="KW-1185">Reference proteome</keyword>
<keyword evidence="3" id="KW-0813">Transport</keyword>
<evidence type="ECO:0000256" key="7">
    <source>
        <dbReference type="SAM" id="Phobius"/>
    </source>
</evidence>
<dbReference type="KEGG" id="sgp:SpiGrapes_2038"/>
<dbReference type="InterPro" id="IPR027470">
    <property type="entry name" value="Cation_efflux_CTD"/>
</dbReference>
<evidence type="ECO:0000259" key="8">
    <source>
        <dbReference type="Pfam" id="PF01545"/>
    </source>
</evidence>
<name>G8QQX7_SPHPG</name>
<dbReference type="InterPro" id="IPR036837">
    <property type="entry name" value="Cation_efflux_CTD_sf"/>
</dbReference>
<dbReference type="PANTHER" id="PTHR43840:SF15">
    <property type="entry name" value="MITOCHONDRIAL METAL TRANSPORTER 1-RELATED"/>
    <property type="match status" value="1"/>
</dbReference>
<keyword evidence="5 7" id="KW-1133">Transmembrane helix</keyword>
<feature type="transmembrane region" description="Helical" evidence="7">
    <location>
        <begin position="119"/>
        <end position="141"/>
    </location>
</feature>
<dbReference type="GO" id="GO:0016020">
    <property type="term" value="C:membrane"/>
    <property type="evidence" value="ECO:0007669"/>
    <property type="project" value="UniProtKB-SubCell"/>
</dbReference>
<comment type="similarity">
    <text evidence="2">Belongs to the cation diffusion facilitator (CDF) transporter (TC 2.A.4) family.</text>
</comment>
<dbReference type="EMBL" id="CP003155">
    <property type="protein sequence ID" value="AEV29825.1"/>
    <property type="molecule type" value="Genomic_DNA"/>
</dbReference>
<dbReference type="InterPro" id="IPR027469">
    <property type="entry name" value="Cation_efflux_TMD_sf"/>
</dbReference>
<evidence type="ECO:0000259" key="9">
    <source>
        <dbReference type="Pfam" id="PF16916"/>
    </source>
</evidence>
<dbReference type="SUPFAM" id="SSF161111">
    <property type="entry name" value="Cation efflux protein transmembrane domain-like"/>
    <property type="match status" value="1"/>
</dbReference>
<dbReference type="STRING" id="158190.SpiGrapes_2038"/>
<dbReference type="Pfam" id="PF01545">
    <property type="entry name" value="Cation_efflux"/>
    <property type="match status" value="1"/>
</dbReference>
<evidence type="ECO:0000256" key="3">
    <source>
        <dbReference type="ARBA" id="ARBA00022448"/>
    </source>
</evidence>
<dbReference type="eggNOG" id="COG0053">
    <property type="taxonomic scope" value="Bacteria"/>
</dbReference>